<dbReference type="PANTHER" id="PTHR42855:SF2">
    <property type="entry name" value="DRUG RESISTANCE ABC TRANSPORTER,ATP-BINDING PROTEIN"/>
    <property type="match status" value="1"/>
</dbReference>
<comment type="caution">
    <text evidence="7">The sequence shown here is derived from an EMBL/GenBank/DDBJ whole genome shotgun (WGS) entry which is preliminary data.</text>
</comment>
<dbReference type="InterPro" id="IPR037118">
    <property type="entry name" value="Val-tRNA_synth_C_sf"/>
</dbReference>
<dbReference type="Gene3D" id="1.10.287.380">
    <property type="entry name" value="Valyl-tRNA synthetase, C-terminal domain"/>
    <property type="match status" value="1"/>
</dbReference>
<accession>A0A7X5KMJ6</accession>
<dbReference type="InterPro" id="IPR032524">
    <property type="entry name" value="ABC_tran_C"/>
</dbReference>
<keyword evidence="1" id="KW-0677">Repeat</keyword>
<dbReference type="GO" id="GO:0016887">
    <property type="term" value="F:ATP hydrolysis activity"/>
    <property type="evidence" value="ECO:0007669"/>
    <property type="project" value="InterPro"/>
</dbReference>
<dbReference type="PROSITE" id="PS50893">
    <property type="entry name" value="ABC_TRANSPORTER_2"/>
    <property type="match status" value="2"/>
</dbReference>
<evidence type="ECO:0000256" key="2">
    <source>
        <dbReference type="ARBA" id="ARBA00022741"/>
    </source>
</evidence>
<evidence type="ECO:0000256" key="3">
    <source>
        <dbReference type="ARBA" id="ARBA00022840"/>
    </source>
</evidence>
<dbReference type="InterPro" id="IPR017871">
    <property type="entry name" value="ABC_transporter-like_CS"/>
</dbReference>
<evidence type="ECO:0000256" key="1">
    <source>
        <dbReference type="ARBA" id="ARBA00022737"/>
    </source>
</evidence>
<dbReference type="FunFam" id="3.40.50.300:FF:000011">
    <property type="entry name" value="Putative ABC transporter ATP-binding component"/>
    <property type="match status" value="1"/>
</dbReference>
<feature type="coiled-coil region" evidence="4">
    <location>
        <begin position="551"/>
        <end position="625"/>
    </location>
</feature>
<dbReference type="InterPro" id="IPR003593">
    <property type="entry name" value="AAA+_ATPase"/>
</dbReference>
<evidence type="ECO:0000313" key="8">
    <source>
        <dbReference type="Proteomes" id="UP000461585"/>
    </source>
</evidence>
<keyword evidence="4" id="KW-0175">Coiled coil</keyword>
<evidence type="ECO:0000256" key="4">
    <source>
        <dbReference type="SAM" id="Coils"/>
    </source>
</evidence>
<organism evidence="7 8">
    <name type="scientific">Anaerotalea alkaliphila</name>
    <dbReference type="NCBI Taxonomy" id="2662126"/>
    <lineage>
        <taxon>Bacteria</taxon>
        <taxon>Bacillati</taxon>
        <taxon>Bacillota</taxon>
        <taxon>Clostridia</taxon>
        <taxon>Eubacteriales</taxon>
        <taxon>Anaerotalea</taxon>
    </lineage>
</organism>
<dbReference type="Pfam" id="PF00005">
    <property type="entry name" value="ABC_tran"/>
    <property type="match status" value="2"/>
</dbReference>
<dbReference type="NCBIfam" id="NF000355">
    <property type="entry name" value="ribo_prot_ABC_F"/>
    <property type="match status" value="1"/>
</dbReference>
<name>A0A7X5KMJ6_9FIRM</name>
<evidence type="ECO:0000313" key="7">
    <source>
        <dbReference type="EMBL" id="NDL68056.1"/>
    </source>
</evidence>
<dbReference type="InterPro" id="IPR003439">
    <property type="entry name" value="ABC_transporter-like_ATP-bd"/>
</dbReference>
<dbReference type="Pfam" id="PF12848">
    <property type="entry name" value="ABC_tran_Xtn"/>
    <property type="match status" value="1"/>
</dbReference>
<dbReference type="Pfam" id="PF16326">
    <property type="entry name" value="ABC_tran_CTD"/>
    <property type="match status" value="1"/>
</dbReference>
<feature type="domain" description="ABC transporter" evidence="6">
    <location>
        <begin position="306"/>
        <end position="519"/>
    </location>
</feature>
<dbReference type="PANTHER" id="PTHR42855">
    <property type="entry name" value="ABC TRANSPORTER ATP-BINDING SUBUNIT"/>
    <property type="match status" value="1"/>
</dbReference>
<dbReference type="FunFam" id="3.40.50.300:FF:000309">
    <property type="entry name" value="ABC transporter ATP-binding protein"/>
    <property type="match status" value="1"/>
</dbReference>
<evidence type="ECO:0000259" key="6">
    <source>
        <dbReference type="PROSITE" id="PS50893"/>
    </source>
</evidence>
<sequence>MSIVGINGAGKSTLLKVIAGELEKTGGTVTIPGGTTLGYLSQNAFLDTDRTLYEEMLHANEEILELEDALREMESSLGGEGNVPSRTMDMELLEKRTHEYATLRHQYEDLDGYSYRSLVKGVLNGLGFYEEDYGRKLETLSGGQKTRLALGRLLVRTPDLLLLDEPTNHLDIDATRWLEGFLSGYRKTLVVVSHDRYFLDQVTRKTIEIEHGAAKVYSGNYSFYAAAKAHDQEIALKHYSNQQKEIRRQQDSIRELKGRGMEKFVRRAQSKEKALDKMALVDRPQTLDDTMRFRLTPRLESGQDVLAISGLGHAFDRLELFTDMSLSIRKGERVALVGANGTGKSTLLKLLTSHIPVQKGSIYFGTNVHVAYYDQEHQQLDSTKTLMDEIHDTYPGMTNTEVRNTLAAFLFTGDDVFKTVDSLSGGEKGRLTLCKLMLSKGNFLLLDEPTNHLDMVSKGVLEQVLCSYTGTLLFISHDRYFINQVATKVLELENGRFTEYLGNYDAYLEKKRQLQKDREDPDLLDFSGSKPAGGGSPPEPASNTKEAWLRQKEAETKRRRLKNRFLQVEEAIQETEGKMAAIDSQLCLEEVYTSYQKTQELNKEKEELSLLLEELYGEWSDLEDEMEAGERS</sequence>
<protein>
    <submittedName>
        <fullName evidence="7">ABC-F family ATP-binding cassette domain-containing protein</fullName>
    </submittedName>
</protein>
<dbReference type="AlphaFoldDB" id="A0A7X5KMJ6"/>
<proteinExistence type="predicted"/>
<gene>
    <name evidence="7" type="ORF">GXN74_09920</name>
</gene>
<dbReference type="SUPFAM" id="SSF52540">
    <property type="entry name" value="P-loop containing nucleoside triphosphate hydrolases"/>
    <property type="match status" value="2"/>
</dbReference>
<dbReference type="InterPro" id="IPR051309">
    <property type="entry name" value="ABCF_ATPase"/>
</dbReference>
<keyword evidence="3 7" id="KW-0067">ATP-binding</keyword>
<dbReference type="Gene3D" id="3.40.50.300">
    <property type="entry name" value="P-loop containing nucleotide triphosphate hydrolases"/>
    <property type="match status" value="2"/>
</dbReference>
<keyword evidence="8" id="KW-1185">Reference proteome</keyword>
<dbReference type="GO" id="GO:0005524">
    <property type="term" value="F:ATP binding"/>
    <property type="evidence" value="ECO:0007669"/>
    <property type="project" value="UniProtKB-KW"/>
</dbReference>
<evidence type="ECO:0000256" key="5">
    <source>
        <dbReference type="SAM" id="MobiDB-lite"/>
    </source>
</evidence>
<dbReference type="SMART" id="SM00382">
    <property type="entry name" value="AAA"/>
    <property type="match status" value="2"/>
</dbReference>
<feature type="domain" description="ABC transporter" evidence="6">
    <location>
        <begin position="1"/>
        <end position="236"/>
    </location>
</feature>
<keyword evidence="2" id="KW-0547">Nucleotide-binding</keyword>
<dbReference type="PROSITE" id="PS00211">
    <property type="entry name" value="ABC_TRANSPORTER_1"/>
    <property type="match status" value="1"/>
</dbReference>
<dbReference type="CDD" id="cd03221">
    <property type="entry name" value="ABCF_EF-3"/>
    <property type="match status" value="2"/>
</dbReference>
<dbReference type="EMBL" id="JAAEEH010000026">
    <property type="protein sequence ID" value="NDL68056.1"/>
    <property type="molecule type" value="Genomic_DNA"/>
</dbReference>
<feature type="region of interest" description="Disordered" evidence="5">
    <location>
        <begin position="516"/>
        <end position="547"/>
    </location>
</feature>
<dbReference type="InterPro" id="IPR032781">
    <property type="entry name" value="ABC_tran_Xtn"/>
</dbReference>
<dbReference type="InterPro" id="IPR027417">
    <property type="entry name" value="P-loop_NTPase"/>
</dbReference>
<dbReference type="Proteomes" id="UP000461585">
    <property type="component" value="Unassembled WGS sequence"/>
</dbReference>
<dbReference type="GO" id="GO:0003677">
    <property type="term" value="F:DNA binding"/>
    <property type="evidence" value="ECO:0007669"/>
    <property type="project" value="InterPro"/>
</dbReference>
<reference evidence="7 8" key="1">
    <citation type="submission" date="2020-01" db="EMBL/GenBank/DDBJ databases">
        <title>Anaeroalcalibacter tamaniensis gen. nov., sp. nov., moderately halophilic strictly anaerobic fermenter bacterium from mud volcano of Taman peninsula.</title>
        <authorList>
            <person name="Frolova A."/>
            <person name="Merkel A.Y."/>
            <person name="Slobodkin A.I."/>
        </authorList>
    </citation>
    <scope>NUCLEOTIDE SEQUENCE [LARGE SCALE GENOMIC DNA]</scope>
    <source>
        <strain evidence="7 8">F-3ap</strain>
    </source>
</reference>